<evidence type="ECO:0000256" key="1">
    <source>
        <dbReference type="ARBA" id="ARBA00022448"/>
    </source>
</evidence>
<evidence type="ECO:0000313" key="14">
    <source>
        <dbReference type="EMBL" id="KAF0031199.1"/>
    </source>
</evidence>
<feature type="compositionally biased region" description="Basic and acidic residues" evidence="11">
    <location>
        <begin position="333"/>
        <end position="345"/>
    </location>
</feature>
<keyword evidence="2" id="KW-0597">Phosphoprotein</keyword>
<evidence type="ECO:0000256" key="2">
    <source>
        <dbReference type="ARBA" id="ARBA00022553"/>
    </source>
</evidence>
<sequence>MAPLTCVCTSSVICVGPDRSATGEAWHEIMLACLSNRPCDRLSGTAGKECGSDFAYFYFVSFIFLCSFLRLVRMNMPIADDNTVQFTSTLMALIRTALEIKLASATGPDCEPIVDLSPIRRSASSLTPHHHHRQEAAGLREYDLERPGPAQDRAHHHHHHHRCHRRRDKDKDKKQKSLDRAGSVQPSSTVDSFTDPSAEGLSRERARERDRSRPHERRHHSSAGEKQRYYSCERYGSREQCHARSAGPSRSTSPGDGPDAVLLKHHGSSVVKAGAVPLPSGTSTPGRGRRQLPQTPLTPRPAVAYKTANSSAVPPGAGSSTATGHQTRFSRGLSEHDRLFGDHGESPTPVARISSDPNLNRQQRDASQRALLEETEDFQDAVSSHGGGGGGGGRAARTTASTTASASHATAAAPVTAQGRAAAAAAVPNGDGDSCPCHYTVALCSCMPIGQLEILRTDSDGTPPSSMAPGDDELPEVATFHSDGDSWVGTTGFITHMRSSVFLLVSGSTRPVPLAPSARTFDFQPSRAVTFLIWLLGKPQRDGRTRDRRRRDTFVFQPLSPNPSRDSGLVLSQDEVNILQELSLQVSDASNASMRVEDSRCPVLQVGQYSTLALPLRQLFPDGFADAFSLLVQLRSPQTEERSVFTMLGRDSHVALQLRISAHAVIFAATQQRHYEFPVSSLSDGKWHHVAVSVSAKRLAVYVDCSLLESVDWVHHGLGISTDGLLMVGGIIEGFETPFEGRLRQLTFLMDDPDAARQHCSLHPPRCGASAPKPPPRSPRTDNMLENILLSSNDLEDLLGDPEDRTSSRLGRTNMFLRRGSTRGDGTMLSGPNRKGSVVRGDVFVVDEDTDLLDPIFQNGGYVDPQRKPSRNGGNQKGKPEMSSKHLEENITTEKRTAESDRTSSLFPGKPSEDIIDLDTGDAPKKPSAGSPVLPRNPSSPNRTSTDSGQLREETDDPTRTVSSTPRIEVPMRSTTRRAEHHVKHLDRERPGTVTIVSVDGDLVRGSDGKMYRLQRGPAGRMGPPGAEGCPGEPGLLGFKGDKGKTGLEGRSGKKGELGPPGPAGLPTLYLWRNTAEEWAAFQLLKRHTGHQKFFAVKPSFSRAIRSVKTFDPALIVCAS</sequence>
<feature type="compositionally biased region" description="Basic and acidic residues" evidence="11">
    <location>
        <begin position="169"/>
        <end position="179"/>
    </location>
</feature>
<dbReference type="PANTHER" id="PTHR45628:SF6">
    <property type="entry name" value="VOLTAGE-DEPENDENT N-TYPE CALCIUM CHANNEL SUBUNIT ALPHA-1B"/>
    <property type="match status" value="1"/>
</dbReference>
<dbReference type="GO" id="GO:0045202">
    <property type="term" value="C:synapse"/>
    <property type="evidence" value="ECO:0007669"/>
    <property type="project" value="GOC"/>
</dbReference>
<evidence type="ECO:0000256" key="5">
    <source>
        <dbReference type="ARBA" id="ARBA00022882"/>
    </source>
</evidence>
<reference evidence="14 15" key="1">
    <citation type="submission" date="2019-06" db="EMBL/GenBank/DDBJ databases">
        <title>Draft genomes of female and male turbot (Scophthalmus maximus).</title>
        <authorList>
            <person name="Xu H."/>
            <person name="Xu X.-W."/>
            <person name="Shao C."/>
            <person name="Chen S."/>
        </authorList>
    </citation>
    <scope>NUCLEOTIDE SEQUENCE [LARGE SCALE GENOMIC DNA]</scope>
    <source>
        <strain evidence="14">Ysfricsl-2016a</strain>
        <tissue evidence="14">Blood</tissue>
    </source>
</reference>
<dbReference type="InterPro" id="IPR001791">
    <property type="entry name" value="Laminin_G"/>
</dbReference>
<dbReference type="GO" id="GO:0008331">
    <property type="term" value="F:high voltage-gated calcium channel activity"/>
    <property type="evidence" value="ECO:0007669"/>
    <property type="project" value="TreeGrafter"/>
</dbReference>
<dbReference type="EMBL" id="VEVO01000014">
    <property type="protein sequence ID" value="KAF0031199.1"/>
    <property type="molecule type" value="Genomic_DNA"/>
</dbReference>
<evidence type="ECO:0000256" key="7">
    <source>
        <dbReference type="ARBA" id="ARBA00023157"/>
    </source>
</evidence>
<keyword evidence="12" id="KW-1133">Transmembrane helix</keyword>
<dbReference type="InterPro" id="IPR048287">
    <property type="entry name" value="TSPN-like_N"/>
</dbReference>
<accession>A0A6A4SF87</accession>
<dbReference type="SMART" id="SM00210">
    <property type="entry name" value="TSPN"/>
    <property type="match status" value="1"/>
</dbReference>
<feature type="compositionally biased region" description="Basic and acidic residues" evidence="11">
    <location>
        <begin position="950"/>
        <end position="959"/>
    </location>
</feature>
<protein>
    <recommendedName>
        <fullName evidence="13">Laminin G domain-containing protein</fullName>
    </recommendedName>
</protein>
<evidence type="ECO:0000256" key="12">
    <source>
        <dbReference type="SAM" id="Phobius"/>
    </source>
</evidence>
<dbReference type="PANTHER" id="PTHR45628">
    <property type="entry name" value="VOLTAGE-DEPENDENT CALCIUM CHANNEL TYPE A SUBUNIT ALPHA-1"/>
    <property type="match status" value="1"/>
</dbReference>
<evidence type="ECO:0000256" key="10">
    <source>
        <dbReference type="PROSITE-ProRule" id="PRU00122"/>
    </source>
</evidence>
<keyword evidence="12" id="KW-0812">Transmembrane</keyword>
<feature type="compositionally biased region" description="Gly residues" evidence="11">
    <location>
        <begin position="385"/>
        <end position="394"/>
    </location>
</feature>
<feature type="compositionally biased region" description="Basic residues" evidence="11">
    <location>
        <begin position="975"/>
        <end position="985"/>
    </location>
</feature>
<feature type="compositionally biased region" description="Polar residues" evidence="11">
    <location>
        <begin position="307"/>
        <end position="329"/>
    </location>
</feature>
<evidence type="ECO:0000256" key="4">
    <source>
        <dbReference type="ARBA" id="ARBA00022737"/>
    </source>
</evidence>
<feature type="compositionally biased region" description="Polar residues" evidence="11">
    <location>
        <begin position="937"/>
        <end position="949"/>
    </location>
</feature>
<keyword evidence="12" id="KW-0472">Membrane</keyword>
<dbReference type="GO" id="GO:0043025">
    <property type="term" value="C:neuronal cell body"/>
    <property type="evidence" value="ECO:0007669"/>
    <property type="project" value="TreeGrafter"/>
</dbReference>
<keyword evidence="8" id="KW-0325">Glycoprotein</keyword>
<evidence type="ECO:0000256" key="8">
    <source>
        <dbReference type="ARBA" id="ARBA00023180"/>
    </source>
</evidence>
<gene>
    <name evidence="14" type="ORF">F2P81_015754</name>
</gene>
<keyword evidence="9" id="KW-0407">Ion channel</keyword>
<dbReference type="SUPFAM" id="SSF49899">
    <property type="entry name" value="Concanavalin A-like lectins/glucanases"/>
    <property type="match status" value="1"/>
</dbReference>
<organism evidence="14 15">
    <name type="scientific">Scophthalmus maximus</name>
    <name type="common">Turbot</name>
    <name type="synonym">Psetta maxima</name>
    <dbReference type="NCBI Taxonomy" id="52904"/>
    <lineage>
        <taxon>Eukaryota</taxon>
        <taxon>Metazoa</taxon>
        <taxon>Chordata</taxon>
        <taxon>Craniata</taxon>
        <taxon>Vertebrata</taxon>
        <taxon>Euteleostomi</taxon>
        <taxon>Actinopterygii</taxon>
        <taxon>Neopterygii</taxon>
        <taxon>Teleostei</taxon>
        <taxon>Neoteleostei</taxon>
        <taxon>Acanthomorphata</taxon>
        <taxon>Carangaria</taxon>
        <taxon>Pleuronectiformes</taxon>
        <taxon>Pleuronectoidei</taxon>
        <taxon>Scophthalmidae</taxon>
        <taxon>Scophthalmus</taxon>
    </lineage>
</organism>
<feature type="region of interest" description="Disordered" evidence="11">
    <location>
        <begin position="795"/>
        <end position="837"/>
    </location>
</feature>
<evidence type="ECO:0000256" key="9">
    <source>
        <dbReference type="ARBA" id="ARBA00023303"/>
    </source>
</evidence>
<keyword evidence="5" id="KW-0851">Voltage-gated channel</keyword>
<feature type="region of interest" description="Disordered" evidence="11">
    <location>
        <begin position="146"/>
        <end position="407"/>
    </location>
</feature>
<dbReference type="Gene3D" id="1.10.287.70">
    <property type="match status" value="1"/>
</dbReference>
<feature type="domain" description="Laminin G" evidence="13">
    <location>
        <begin position="583"/>
        <end position="767"/>
    </location>
</feature>
<dbReference type="GO" id="GO:0007268">
    <property type="term" value="P:chemical synaptic transmission"/>
    <property type="evidence" value="ECO:0007669"/>
    <property type="project" value="TreeGrafter"/>
</dbReference>
<evidence type="ECO:0000256" key="3">
    <source>
        <dbReference type="ARBA" id="ARBA00022729"/>
    </source>
</evidence>
<dbReference type="PROSITE" id="PS50025">
    <property type="entry name" value="LAM_G_DOMAIN"/>
    <property type="match status" value="1"/>
</dbReference>
<evidence type="ECO:0000259" key="13">
    <source>
        <dbReference type="PROSITE" id="PS50025"/>
    </source>
</evidence>
<keyword evidence="4" id="KW-0677">Repeat</keyword>
<feature type="transmembrane region" description="Helical" evidence="12">
    <location>
        <begin position="54"/>
        <end position="72"/>
    </location>
</feature>
<feature type="compositionally biased region" description="Basic and acidic residues" evidence="11">
    <location>
        <begin position="878"/>
        <end position="902"/>
    </location>
</feature>
<dbReference type="AlphaFoldDB" id="A0A6A4SF87"/>
<dbReference type="Pfam" id="PF02210">
    <property type="entry name" value="Laminin_G_2"/>
    <property type="match status" value="1"/>
</dbReference>
<feature type="compositionally biased region" description="Low complexity" evidence="11">
    <location>
        <begin position="395"/>
        <end position="407"/>
    </location>
</feature>
<dbReference type="Pfam" id="PF01391">
    <property type="entry name" value="Collagen"/>
    <property type="match status" value="1"/>
</dbReference>
<evidence type="ECO:0000313" key="15">
    <source>
        <dbReference type="Proteomes" id="UP000438429"/>
    </source>
</evidence>
<feature type="compositionally biased region" description="Polar residues" evidence="11">
    <location>
        <begin position="184"/>
        <end position="195"/>
    </location>
</feature>
<dbReference type="InterPro" id="IPR013320">
    <property type="entry name" value="ConA-like_dom_sf"/>
</dbReference>
<evidence type="ECO:0000256" key="6">
    <source>
        <dbReference type="ARBA" id="ARBA00023065"/>
    </source>
</evidence>
<feature type="region of interest" description="Disordered" evidence="11">
    <location>
        <begin position="854"/>
        <end position="986"/>
    </location>
</feature>
<dbReference type="GO" id="GO:0098703">
    <property type="term" value="P:calcium ion import across plasma membrane"/>
    <property type="evidence" value="ECO:0007669"/>
    <property type="project" value="TreeGrafter"/>
</dbReference>
<proteinExistence type="predicted"/>
<dbReference type="Proteomes" id="UP000438429">
    <property type="component" value="Unassembled WGS sequence"/>
</dbReference>
<keyword evidence="7" id="KW-1015">Disulfide bond</keyword>
<dbReference type="Gene3D" id="2.60.120.200">
    <property type="match status" value="1"/>
</dbReference>
<keyword evidence="6" id="KW-0406">Ion transport</keyword>
<name>A0A6A4SF87_SCOMX</name>
<evidence type="ECO:0000256" key="11">
    <source>
        <dbReference type="SAM" id="MobiDB-lite"/>
    </source>
</evidence>
<keyword evidence="3" id="KW-0732">Signal</keyword>
<dbReference type="InterPro" id="IPR008160">
    <property type="entry name" value="Collagen"/>
</dbReference>
<comment type="caution">
    <text evidence="14">The sequence shown here is derived from an EMBL/GenBank/DDBJ whole genome shotgun (WGS) entry which is preliminary data.</text>
</comment>
<comment type="caution">
    <text evidence="10">Lacks conserved residue(s) required for the propagation of feature annotation.</text>
</comment>
<dbReference type="InterPro" id="IPR050599">
    <property type="entry name" value="VDCC_alpha-1_subunit"/>
</dbReference>
<feature type="compositionally biased region" description="Basic residues" evidence="11">
    <location>
        <begin position="154"/>
        <end position="168"/>
    </location>
</feature>
<keyword evidence="1" id="KW-0813">Transport</keyword>
<dbReference type="GO" id="GO:0005891">
    <property type="term" value="C:voltage-gated calcium channel complex"/>
    <property type="evidence" value="ECO:0007669"/>
    <property type="project" value="TreeGrafter"/>
</dbReference>
<feature type="compositionally biased region" description="Basic and acidic residues" evidence="11">
    <location>
        <begin position="201"/>
        <end position="213"/>
    </location>
</feature>
<feature type="region of interest" description="Disordered" evidence="11">
    <location>
        <begin position="760"/>
        <end position="783"/>
    </location>
</feature>